<organism evidence="3 4">
    <name type="scientific">Alistipes communis</name>
    <dbReference type="NCBI Taxonomy" id="2585118"/>
    <lineage>
        <taxon>Bacteria</taxon>
        <taxon>Pseudomonadati</taxon>
        <taxon>Bacteroidota</taxon>
        <taxon>Bacteroidia</taxon>
        <taxon>Bacteroidales</taxon>
        <taxon>Rikenellaceae</taxon>
        <taxon>Alistipes</taxon>
    </lineage>
</organism>
<feature type="signal peptide" evidence="1">
    <location>
        <begin position="1"/>
        <end position="26"/>
    </location>
</feature>
<accession>A0A4Y1WRT7</accession>
<dbReference type="KEGG" id="acou:A5CBH24_05770"/>
<dbReference type="RefSeq" id="WP_162502263.1">
    <property type="nucleotide sequence ID" value="NZ_AP019735.1"/>
</dbReference>
<dbReference type="InterPro" id="IPR025112">
    <property type="entry name" value="PCMD"/>
</dbReference>
<dbReference type="PROSITE" id="PS51257">
    <property type="entry name" value="PROKAR_LIPOPROTEIN"/>
    <property type="match status" value="1"/>
</dbReference>
<reference evidence="4" key="1">
    <citation type="submission" date="2019-06" db="EMBL/GenBank/DDBJ databases">
        <title>Alistipes onderdonkii subsp. vulgaris subsp. nov., Alistipes dispar sp. nov. and Alistipes communis sp. nov., isolated from human faeces, and creation of Alistipes onderdonkii subsp. onderdonkii subsp. nov.</title>
        <authorList>
            <person name="Sakamoto M."/>
            <person name="Ikeyama N."/>
            <person name="Ogata Y."/>
            <person name="Suda W."/>
            <person name="Iino T."/>
            <person name="Hattori M."/>
            <person name="Ohkuma M."/>
        </authorList>
    </citation>
    <scope>NUCLEOTIDE SEQUENCE [LARGE SCALE GENOMIC DNA]</scope>
    <source>
        <strain evidence="4">5CBH24</strain>
    </source>
</reference>
<protein>
    <recommendedName>
        <fullName evidence="2">Putative carbohydrate metabolism domain-containing protein</fullName>
    </recommendedName>
</protein>
<keyword evidence="1" id="KW-0732">Signal</keyword>
<dbReference type="AlphaFoldDB" id="A0A4Y1WRT7"/>
<gene>
    <name evidence="3" type="ORF">A5CBH24_05770</name>
</gene>
<dbReference type="EMBL" id="AP019735">
    <property type="protein sequence ID" value="BBL03264.1"/>
    <property type="molecule type" value="Genomic_DNA"/>
</dbReference>
<evidence type="ECO:0000256" key="1">
    <source>
        <dbReference type="SAM" id="SignalP"/>
    </source>
</evidence>
<feature type="domain" description="Putative carbohydrate metabolism" evidence="2">
    <location>
        <begin position="587"/>
        <end position="808"/>
    </location>
</feature>
<evidence type="ECO:0000313" key="4">
    <source>
        <dbReference type="Proteomes" id="UP000318946"/>
    </source>
</evidence>
<sequence length="811" mass="87276">MKHAFTKGLFVAATATLIAACSTDDAADQMPVAPGKIEVSLKAALPQSRAQIEVDESNGRFSGSWEATDELTVYAKGSQTGEDIQKFTYDADAKVFKGQLTEKKQDWTYQAVYPAVDATPLNIPFGAERTQKGSNFNGAYDPLVSVPVTHVGAEPGKTPQGEAVTFGLKRLTAILALTFETDDATVKAEKVKSVALTAAGKTIAAKSFDITLGDQSGALNASEPSETITLSYEAGSEPTAASFKAYFNVPAATYGKLSVVITTEGHTASLDLTTDGIELLPGELAYTTKAVSGWTALAAAPTLEWVDNPTFEPQEIKEGMSVKVNLQAAAGIEGFVIKIKSPALSAILGSTFPPVDNTMTLDMVNDKNTATIKDMIPGFPDPLAGHTGAFQLDLSTLVPLILSLPELGVPEGQIYGNHEFSLSMSDALGRPIEKTLIFYVPTPAANPTIVYNNDVNLWTNKATFTLSDIPSNASSIAVKYKATDSSEWLDADVKGTIATASPEWEGPFTTVETSPNSTVTPYYRQKTATGIRNGKTYEYKLIVDGNEYAGATTFSANTKEANGEIPSLDNAQLSCYDWDKCNTDDTWWASGNCVTKMFIEVTTTCLKYENNAAKLVSSKPLAIVKLSAGNLFTGKFKKADATTGVASFGVNYSWNVRPTGIKFSYYGAVAQGNLQQQHGKQVTSAENDYARVYAAIIDWSNSKPRAVSSGSKAPTGTWDPEIVDNSTHEPTEVETYGGGKVIAYASYWIDKNNMPAEFSTKTLQFNWYDKEAKPTDGNLSLIISCASNAYGDFMCGYDGNYMYIKDFEWVY</sequence>
<dbReference type="Pfam" id="PF13201">
    <property type="entry name" value="PCMD"/>
    <property type="match status" value="1"/>
</dbReference>
<feature type="chain" id="PRO_5021438662" description="Putative carbohydrate metabolism domain-containing protein" evidence="1">
    <location>
        <begin position="27"/>
        <end position="811"/>
    </location>
</feature>
<evidence type="ECO:0000259" key="2">
    <source>
        <dbReference type="Pfam" id="PF13201"/>
    </source>
</evidence>
<proteinExistence type="predicted"/>
<dbReference type="Proteomes" id="UP000318946">
    <property type="component" value="Chromosome"/>
</dbReference>
<evidence type="ECO:0000313" key="3">
    <source>
        <dbReference type="EMBL" id="BBL03264.1"/>
    </source>
</evidence>
<name>A0A4Y1WRT7_9BACT</name>
<dbReference type="InterPro" id="IPR038653">
    <property type="entry name" value="Put_CMD_sf"/>
</dbReference>
<dbReference type="Gene3D" id="2.60.120.890">
    <property type="entry name" value="BT2081, beta-jelly-roll domain"/>
    <property type="match status" value="1"/>
</dbReference>
<keyword evidence="4" id="KW-1185">Reference proteome</keyword>
<dbReference type="GeneID" id="78341294"/>